<protein>
    <submittedName>
        <fullName evidence="3">AAA_lid_3 domain-containing protein</fullName>
    </submittedName>
</protein>
<proteinExistence type="predicted"/>
<accession>A0A0R3QXX1</accession>
<evidence type="ECO:0000313" key="2">
    <source>
        <dbReference type="Proteomes" id="UP000280834"/>
    </source>
</evidence>
<keyword evidence="2" id="KW-1185">Reference proteome</keyword>
<dbReference type="Gene3D" id="1.10.8.60">
    <property type="match status" value="1"/>
</dbReference>
<dbReference type="Proteomes" id="UP000280834">
    <property type="component" value="Unassembled WGS sequence"/>
</dbReference>
<reference evidence="1 2" key="2">
    <citation type="submission" date="2018-11" db="EMBL/GenBank/DDBJ databases">
        <authorList>
            <consortium name="Pathogen Informatics"/>
        </authorList>
    </citation>
    <scope>NUCLEOTIDE SEQUENCE [LARGE SCALE GENOMIC DNA]</scope>
</reference>
<dbReference type="AlphaFoldDB" id="A0A0R3QXX1"/>
<name>A0A0R3QXX1_9BILA</name>
<dbReference type="EMBL" id="UZAG01017704">
    <property type="protein sequence ID" value="VDO36128.1"/>
    <property type="molecule type" value="Genomic_DNA"/>
</dbReference>
<sequence>MPDINFERIAEYANELSGSDLKEVCRLAVLSRVKDAFIKGKDLNNETTRMIRESDVIQSVMKYKQTIQVSGTIPVFEPLD</sequence>
<evidence type="ECO:0000313" key="1">
    <source>
        <dbReference type="EMBL" id="VDO36128.1"/>
    </source>
</evidence>
<reference evidence="3" key="1">
    <citation type="submission" date="2017-02" db="UniProtKB">
        <authorList>
            <consortium name="WormBaseParasite"/>
        </authorList>
    </citation>
    <scope>IDENTIFICATION</scope>
</reference>
<dbReference type="WBParaSite" id="BTMF_0001259301-mRNA-1">
    <property type="protein sequence ID" value="BTMF_0001259301-mRNA-1"/>
    <property type="gene ID" value="BTMF_0001259301"/>
</dbReference>
<organism evidence="3">
    <name type="scientific">Brugia timori</name>
    <dbReference type="NCBI Taxonomy" id="42155"/>
    <lineage>
        <taxon>Eukaryota</taxon>
        <taxon>Metazoa</taxon>
        <taxon>Ecdysozoa</taxon>
        <taxon>Nematoda</taxon>
        <taxon>Chromadorea</taxon>
        <taxon>Rhabditida</taxon>
        <taxon>Spirurina</taxon>
        <taxon>Spiruromorpha</taxon>
        <taxon>Filarioidea</taxon>
        <taxon>Onchocercidae</taxon>
        <taxon>Brugia</taxon>
    </lineage>
</organism>
<dbReference type="STRING" id="42155.A0A0R3QXX1"/>
<gene>
    <name evidence="1" type="ORF">BTMF_LOCUS10607</name>
</gene>
<evidence type="ECO:0000313" key="3">
    <source>
        <dbReference type="WBParaSite" id="BTMF_0001259301-mRNA-1"/>
    </source>
</evidence>